<dbReference type="GeneID" id="9589984"/>
<sequence length="585" mass="66395">MQSELRDEYASISALYDVLFRLNNLQHSDSHSLEFAQLSTRAHTLLRANPFHAFFRTPPDDMPVDRFIKMPEGTIMVGNIISFGLCGSIEYLRQDRALLEYITAIWPEIFDWIYYMCPLNHEYDYSSLDSATLKTLTITMERIQTNLHGVTLLQASEEQIDVFLHPNHNVAQLTADIYMRGSRIRDLQARSGQAKLKGFRDVVLRSTGVLLLVLDMAHRHRGGSASQVLLAAANGRPRRLYSAAGRYLRTVRIQEANLWDSADPQAIFLRQLTGRPALAVRRYPSIMIVGLMKMIRAWPTNPSPRGASSFHRIYDLILTFCTNDPHATACFVKHGLLDLFSFDMRLPPRELTPILGCIARAIVSRKPLKVLCGPLNAAFKNDPDPELAELAAAAEVYDSLRGVAAKDWKRAKHCANMRCSSPADAQLRACTCSQALYCSVSCQALHLTEGDHRDHCNHNSEDEGKMTPRDVHFLFHIVRFLVLERFDEIMNKVTPNRSARITLDIRSCVPKIGFQASPVFAPERTQFWVDATIEYPGWPNAHEFIFYPTGSEEPHFMPLTHGYMDAWTRYDERRAQTSGTISHES</sequence>
<dbReference type="RefSeq" id="XP_003032344.1">
    <property type="nucleotide sequence ID" value="XM_003032298.1"/>
</dbReference>
<dbReference type="InParanoid" id="D8Q5N6"/>
<reference evidence="1 2" key="1">
    <citation type="journal article" date="2010" name="Nat. Biotechnol.">
        <title>Genome sequence of the model mushroom Schizophyllum commune.</title>
        <authorList>
            <person name="Ohm R.A."/>
            <person name="de Jong J.F."/>
            <person name="Lugones L.G."/>
            <person name="Aerts A."/>
            <person name="Kothe E."/>
            <person name="Stajich J.E."/>
            <person name="de Vries R.P."/>
            <person name="Record E."/>
            <person name="Levasseur A."/>
            <person name="Baker S.E."/>
            <person name="Bartholomew K.A."/>
            <person name="Coutinho P.M."/>
            <person name="Erdmann S."/>
            <person name="Fowler T.J."/>
            <person name="Gathman A.C."/>
            <person name="Lombard V."/>
            <person name="Henrissat B."/>
            <person name="Knabe N."/>
            <person name="Kuees U."/>
            <person name="Lilly W.W."/>
            <person name="Lindquist E."/>
            <person name="Lucas S."/>
            <person name="Magnuson J.K."/>
            <person name="Piumi F."/>
            <person name="Raudaskoski M."/>
            <person name="Salamov A."/>
            <person name="Schmutz J."/>
            <person name="Schwarze F.W.M.R."/>
            <person name="vanKuyk P.A."/>
            <person name="Horton J.S."/>
            <person name="Grigoriev I.V."/>
            <person name="Woesten H.A.B."/>
        </authorList>
    </citation>
    <scope>NUCLEOTIDE SEQUENCE [LARGE SCALE GENOMIC DNA]</scope>
    <source>
        <strain evidence="2">H4-8 / FGSC 9210</strain>
    </source>
</reference>
<proteinExistence type="predicted"/>
<evidence type="ECO:0000313" key="2">
    <source>
        <dbReference type="Proteomes" id="UP000007431"/>
    </source>
</evidence>
<dbReference type="VEuPathDB" id="FungiDB:SCHCODRAFT_02688547"/>
<dbReference type="Proteomes" id="UP000007431">
    <property type="component" value="Unassembled WGS sequence"/>
</dbReference>
<name>D8Q5N6_SCHCM</name>
<keyword evidence="2" id="KW-1185">Reference proteome</keyword>
<evidence type="ECO:0000313" key="1">
    <source>
        <dbReference type="EMBL" id="EFI97441.1"/>
    </source>
</evidence>
<dbReference type="HOGENOM" id="CLU_437520_0_0_1"/>
<feature type="non-terminal residue" evidence="1">
    <location>
        <position position="585"/>
    </location>
</feature>
<dbReference type="AlphaFoldDB" id="D8Q5N6"/>
<evidence type="ECO:0008006" key="3">
    <source>
        <dbReference type="Google" id="ProtNLM"/>
    </source>
</evidence>
<gene>
    <name evidence="1" type="ORF">SCHCODRAFT_109279</name>
</gene>
<dbReference type="EMBL" id="GL377306">
    <property type="protein sequence ID" value="EFI97441.1"/>
    <property type="molecule type" value="Genomic_DNA"/>
</dbReference>
<dbReference type="OrthoDB" id="10301017at2759"/>
<organism evidence="2">
    <name type="scientific">Schizophyllum commune (strain H4-8 / FGSC 9210)</name>
    <name type="common">Split gill fungus</name>
    <dbReference type="NCBI Taxonomy" id="578458"/>
    <lineage>
        <taxon>Eukaryota</taxon>
        <taxon>Fungi</taxon>
        <taxon>Dikarya</taxon>
        <taxon>Basidiomycota</taxon>
        <taxon>Agaricomycotina</taxon>
        <taxon>Agaricomycetes</taxon>
        <taxon>Agaricomycetidae</taxon>
        <taxon>Agaricales</taxon>
        <taxon>Schizophyllaceae</taxon>
        <taxon>Schizophyllum</taxon>
    </lineage>
</organism>
<accession>D8Q5N6</accession>
<protein>
    <recommendedName>
        <fullName evidence="3">MYND-type domain-containing protein</fullName>
    </recommendedName>
</protein>
<dbReference type="KEGG" id="scm:SCHCO_02688547"/>